<feature type="region of interest" description="Disordered" evidence="10">
    <location>
        <begin position="249"/>
        <end position="277"/>
    </location>
</feature>
<evidence type="ECO:0000256" key="8">
    <source>
        <dbReference type="ARBA" id="ARBA00023242"/>
    </source>
</evidence>
<feature type="region of interest" description="Disordered" evidence="10">
    <location>
        <begin position="1"/>
        <end position="33"/>
    </location>
</feature>
<dbReference type="FunFam" id="3.30.160.60:FF:000761">
    <property type="entry name" value="Zinc finger protein 449"/>
    <property type="match status" value="1"/>
</dbReference>
<comment type="caution">
    <text evidence="12">The sequence shown here is derived from an EMBL/GenBank/DDBJ whole genome shotgun (WGS) entry which is preliminary data.</text>
</comment>
<keyword evidence="2" id="KW-0479">Metal-binding</keyword>
<sequence length="1115" mass="122098">MASTPLSSRRYSTESTQSQPALGIPSPPTSERHQCSQCASSFLRLEHLKRHERDHWDNKPYTCHLCGKGFTRSDTLKRHEHVHAAVSSDGENGGSSVSTRSHRGRHFRACHNCAQARARCSGEDVCSRCLSKALECEYPKKRRRSLQSSPGSSQRNHFAAQDPAWSIGELSLNTNTNSPQHVMAMDNDNLSCYSSSSETFPHHHPMSAYALSNHDLPNLSPLEINYEQLSPLVGPDNGGLISPDIDTFDMGPPFPPPQQQQQQQQQQQINMGMGPVSPDVTQSINWLPTAFSEEIDYAALSGIGVPLRNPNARMENGFQDHGGGAPRVPTPAAGGGGGARSMDFAAPGHPHSPSPNDGRQSPARSTGGSSNSSAESGSNTNNNAGRYYATSFDGARIPFVRGTKRRRSFNVSNSAEQPASRSSLFRDSSGVYQFPEICVPIDSLPPVPVTGPAMDLKAYDRIADAFRQVCHGLGTTFVPFKTLAVPGPAHLNYFLQLYYEHFHPILPILHLPTLKLNEDEWVLGLAAAAIGCRYSDSEELLGFIRPMTEFLRRVVVMSVEHHPPRQMPLGVLQALLLNSINLLYSGSSRFADSALNDFSRLVEAVRTWKLLPRSETPPQSWSEWVRAEARLRLGYSIWMLDCTLAYQMDQKPFLALDDLHAALPCNEPLWAAPNEESWAQLRRNTERTASTEATIFSGARPLTHHSTAGNPPIAEAVHTLFVRKEVKPDVGEFSRVLLLHGIYHEMWTVARYQRRSLASWVPAAADDAGTDCYYRTAPEYLQERLPGSSSTADRNSAYMPENALYSKWRNAACDSLDVLHWAANATVAQHSGSEHNTICHLHLSRVILLTPLSEIVSLANSITASSSPSSHNNNNSSTASDPYSNRQSLPQLTKLEAKIALWVTKDQHKARLAMIHAGAVFWHVRRFSKAAFYEPGAVFIATLVLWAYASHTPLAHAFARTDSRSGSDSPSPGTVFTTSSDAGAAGSFMSDDYAYADVFDRESMQQNPHPTFIRLDRPNDDEMVQLFVRNGDPARMKAHVSGVGNLLAPQAPERVLREGCRLLSRMALTWGVAGEHVRVLACLVESGGGGARSQGSTNGTGAGEGERESVGGPPS</sequence>
<evidence type="ECO:0000313" key="12">
    <source>
        <dbReference type="EMBL" id="OMP81758.1"/>
    </source>
</evidence>
<organism evidence="12 13">
    <name type="scientific">Diplodia seriata</name>
    <dbReference type="NCBI Taxonomy" id="420778"/>
    <lineage>
        <taxon>Eukaryota</taxon>
        <taxon>Fungi</taxon>
        <taxon>Dikarya</taxon>
        <taxon>Ascomycota</taxon>
        <taxon>Pezizomycotina</taxon>
        <taxon>Dothideomycetes</taxon>
        <taxon>Dothideomycetes incertae sedis</taxon>
        <taxon>Botryosphaeriales</taxon>
        <taxon>Botryosphaeriaceae</taxon>
        <taxon>Diplodia</taxon>
    </lineage>
</organism>
<gene>
    <name evidence="12" type="ORF">BK809_0002753</name>
</gene>
<keyword evidence="4 9" id="KW-0863">Zinc-finger</keyword>
<dbReference type="PANTHER" id="PTHR47660">
    <property type="entry name" value="TRANSCRIPTION FACTOR WITH C2H2 AND ZN(2)-CYS(6) DNA BINDING DOMAIN (EUROFUNG)-RELATED-RELATED"/>
    <property type="match status" value="1"/>
</dbReference>
<keyword evidence="8" id="KW-0539">Nucleus</keyword>
<evidence type="ECO:0000256" key="9">
    <source>
        <dbReference type="PROSITE-ProRule" id="PRU00042"/>
    </source>
</evidence>
<dbReference type="InterPro" id="IPR001138">
    <property type="entry name" value="Zn2Cys6_DnaBD"/>
</dbReference>
<reference evidence="12 13" key="1">
    <citation type="submission" date="2017-01" db="EMBL/GenBank/DDBJ databases">
        <title>Draft genome sequence of Diplodia seriata F98.1, a fungal species involved in grapevine trunk diseases.</title>
        <authorList>
            <person name="Robert-Siegwald G."/>
            <person name="Vallet J."/>
            <person name="Abou-Mansour E."/>
            <person name="Xu J."/>
            <person name="Rey P."/>
            <person name="Bertsch C."/>
            <person name="Rego C."/>
            <person name="Larignon P."/>
            <person name="Fontaine F."/>
            <person name="Lebrun M.-H."/>
        </authorList>
    </citation>
    <scope>NUCLEOTIDE SEQUENCE [LARGE SCALE GENOMIC DNA]</scope>
    <source>
        <strain evidence="12 13">F98.1</strain>
    </source>
</reference>
<comment type="similarity">
    <text evidence="1">Belongs to the krueppel C2H2-type zinc-finger protein family.</text>
</comment>
<evidence type="ECO:0000256" key="2">
    <source>
        <dbReference type="ARBA" id="ARBA00022723"/>
    </source>
</evidence>
<dbReference type="InterPro" id="IPR013087">
    <property type="entry name" value="Znf_C2H2_type"/>
</dbReference>
<evidence type="ECO:0000256" key="7">
    <source>
        <dbReference type="ARBA" id="ARBA00023163"/>
    </source>
</evidence>
<dbReference type="Gene3D" id="3.30.160.60">
    <property type="entry name" value="Classic Zinc Finger"/>
    <property type="match status" value="2"/>
</dbReference>
<feature type="compositionally biased region" description="Low complexity" evidence="10">
    <location>
        <begin position="365"/>
        <end position="385"/>
    </location>
</feature>
<dbReference type="PANTHER" id="PTHR47660:SF7">
    <property type="entry name" value="TRANSCRIPTION FACTOR WITH C2H2 AND ZN(2)-CYS(6) DNA BINDING DOMAIN (EUROFUNG)"/>
    <property type="match status" value="1"/>
</dbReference>
<dbReference type="InterPro" id="IPR007219">
    <property type="entry name" value="XnlR_reg_dom"/>
</dbReference>
<dbReference type="Pfam" id="PF04082">
    <property type="entry name" value="Fungal_trans"/>
    <property type="match status" value="1"/>
</dbReference>
<dbReference type="PROSITE" id="PS00028">
    <property type="entry name" value="ZINC_FINGER_C2H2_1"/>
    <property type="match status" value="2"/>
</dbReference>
<name>A0A1S8B315_9PEZI</name>
<feature type="domain" description="C2H2-type" evidence="11">
    <location>
        <begin position="33"/>
        <end position="60"/>
    </location>
</feature>
<dbReference type="GO" id="GO:0000981">
    <property type="term" value="F:DNA-binding transcription factor activity, RNA polymerase II-specific"/>
    <property type="evidence" value="ECO:0007669"/>
    <property type="project" value="InterPro"/>
</dbReference>
<dbReference type="Proteomes" id="UP000190776">
    <property type="component" value="Unassembled WGS sequence"/>
</dbReference>
<dbReference type="OrthoDB" id="654211at2759"/>
<dbReference type="CDD" id="cd12148">
    <property type="entry name" value="fungal_TF_MHR"/>
    <property type="match status" value="1"/>
</dbReference>
<dbReference type="SUPFAM" id="SSF57701">
    <property type="entry name" value="Zn2/Cys6 DNA-binding domain"/>
    <property type="match status" value="1"/>
</dbReference>
<dbReference type="EMBL" id="MSZU01000115">
    <property type="protein sequence ID" value="OMP81758.1"/>
    <property type="molecule type" value="Genomic_DNA"/>
</dbReference>
<dbReference type="SMART" id="SM00066">
    <property type="entry name" value="GAL4"/>
    <property type="match status" value="1"/>
</dbReference>
<feature type="region of interest" description="Disordered" evidence="10">
    <location>
        <begin position="863"/>
        <end position="886"/>
    </location>
</feature>
<keyword evidence="5" id="KW-0862">Zinc</keyword>
<dbReference type="Gene3D" id="4.10.240.10">
    <property type="entry name" value="Zn(2)-C6 fungal-type DNA-binding domain"/>
    <property type="match status" value="1"/>
</dbReference>
<evidence type="ECO:0000313" key="13">
    <source>
        <dbReference type="Proteomes" id="UP000190776"/>
    </source>
</evidence>
<feature type="compositionally biased region" description="Low complexity" evidence="10">
    <location>
        <begin position="863"/>
        <end position="880"/>
    </location>
</feature>
<feature type="region of interest" description="Disordered" evidence="10">
    <location>
        <begin position="311"/>
        <end position="387"/>
    </location>
</feature>
<evidence type="ECO:0000256" key="10">
    <source>
        <dbReference type="SAM" id="MobiDB-lite"/>
    </source>
</evidence>
<evidence type="ECO:0000259" key="11">
    <source>
        <dbReference type="PROSITE" id="PS50157"/>
    </source>
</evidence>
<protein>
    <submittedName>
        <fullName evidence="12">Putative zinc finger protein</fullName>
    </submittedName>
</protein>
<dbReference type="GO" id="GO:0008270">
    <property type="term" value="F:zinc ion binding"/>
    <property type="evidence" value="ECO:0007669"/>
    <property type="project" value="UniProtKB-KW"/>
</dbReference>
<dbReference type="GO" id="GO:0003677">
    <property type="term" value="F:DNA binding"/>
    <property type="evidence" value="ECO:0007669"/>
    <property type="project" value="InterPro"/>
</dbReference>
<evidence type="ECO:0000256" key="3">
    <source>
        <dbReference type="ARBA" id="ARBA00022737"/>
    </source>
</evidence>
<dbReference type="PROSITE" id="PS00463">
    <property type="entry name" value="ZN2_CY6_FUNGAL_1"/>
    <property type="match status" value="1"/>
</dbReference>
<dbReference type="CDD" id="cd00067">
    <property type="entry name" value="GAL4"/>
    <property type="match status" value="1"/>
</dbReference>
<accession>A0A1S8B315</accession>
<feature type="compositionally biased region" description="Gly residues" evidence="10">
    <location>
        <begin position="1086"/>
        <end position="1103"/>
    </location>
</feature>
<feature type="domain" description="C2H2-type" evidence="11">
    <location>
        <begin position="61"/>
        <end position="88"/>
    </location>
</feature>
<evidence type="ECO:0000256" key="1">
    <source>
        <dbReference type="ARBA" id="ARBA00006991"/>
    </source>
</evidence>
<proteinExistence type="inferred from homology"/>
<keyword evidence="6" id="KW-0805">Transcription regulation</keyword>
<dbReference type="STRING" id="420778.A0A1S8B315"/>
<evidence type="ECO:0000256" key="5">
    <source>
        <dbReference type="ARBA" id="ARBA00022833"/>
    </source>
</evidence>
<dbReference type="PROSITE" id="PS50157">
    <property type="entry name" value="ZINC_FINGER_C2H2_2"/>
    <property type="match status" value="2"/>
</dbReference>
<dbReference type="InterPro" id="IPR036236">
    <property type="entry name" value="Znf_C2H2_sf"/>
</dbReference>
<keyword evidence="7" id="KW-0804">Transcription</keyword>
<feature type="compositionally biased region" description="Polar residues" evidence="10">
    <location>
        <begin position="354"/>
        <end position="364"/>
    </location>
</feature>
<feature type="compositionally biased region" description="Low complexity" evidence="10">
    <location>
        <begin position="259"/>
        <end position="268"/>
    </location>
</feature>
<evidence type="ECO:0000256" key="6">
    <source>
        <dbReference type="ARBA" id="ARBA00023015"/>
    </source>
</evidence>
<keyword evidence="3" id="KW-0677">Repeat</keyword>
<dbReference type="GO" id="GO:0006351">
    <property type="term" value="P:DNA-templated transcription"/>
    <property type="evidence" value="ECO:0007669"/>
    <property type="project" value="InterPro"/>
</dbReference>
<feature type="compositionally biased region" description="Polar residues" evidence="10">
    <location>
        <begin position="1"/>
        <end position="20"/>
    </location>
</feature>
<feature type="region of interest" description="Disordered" evidence="10">
    <location>
        <begin position="1086"/>
        <end position="1115"/>
    </location>
</feature>
<dbReference type="InterPro" id="IPR036864">
    <property type="entry name" value="Zn2-C6_fun-type_DNA-bd_sf"/>
</dbReference>
<evidence type="ECO:0000256" key="4">
    <source>
        <dbReference type="ARBA" id="ARBA00022771"/>
    </source>
</evidence>
<dbReference type="SMART" id="SM00355">
    <property type="entry name" value="ZnF_C2H2"/>
    <property type="match status" value="2"/>
</dbReference>
<dbReference type="SUPFAM" id="SSF57667">
    <property type="entry name" value="beta-beta-alpha zinc fingers"/>
    <property type="match status" value="1"/>
</dbReference>
<dbReference type="AlphaFoldDB" id="A0A1S8B315"/>